<dbReference type="InterPro" id="IPR008910">
    <property type="entry name" value="MSC_TM_helix"/>
</dbReference>
<evidence type="ECO:0000259" key="8">
    <source>
        <dbReference type="Pfam" id="PF00924"/>
    </source>
</evidence>
<evidence type="ECO:0000256" key="3">
    <source>
        <dbReference type="ARBA" id="ARBA00022475"/>
    </source>
</evidence>
<feature type="transmembrane region" description="Helical" evidence="7">
    <location>
        <begin position="54"/>
        <end position="77"/>
    </location>
</feature>
<comment type="similarity">
    <text evidence="2">Belongs to the MscS (TC 1.A.23) family.</text>
</comment>
<dbReference type="Gene3D" id="2.30.30.60">
    <property type="match status" value="1"/>
</dbReference>
<evidence type="ECO:0000256" key="1">
    <source>
        <dbReference type="ARBA" id="ARBA00004651"/>
    </source>
</evidence>
<reference evidence="12" key="1">
    <citation type="submission" date="2018-12" db="EMBL/GenBank/DDBJ databases">
        <title>Complete genome sequence of an uncultured bacterium of the candidate phylum Bipolaricaulota.</title>
        <authorList>
            <person name="Kadnikov V.V."/>
            <person name="Mardanov A.V."/>
            <person name="Beletsky A.V."/>
            <person name="Frank Y.A."/>
            <person name="Karnachuk O.V."/>
            <person name="Ravin N.V."/>
        </authorList>
    </citation>
    <scope>NUCLEOTIDE SEQUENCE [LARGE SCALE GENOMIC DNA]</scope>
</reference>
<dbReference type="SUPFAM" id="SSF82861">
    <property type="entry name" value="Mechanosensitive channel protein MscS (YggB), transmembrane region"/>
    <property type="match status" value="1"/>
</dbReference>
<dbReference type="EMBL" id="CP034928">
    <property type="protein sequence ID" value="QAA75902.1"/>
    <property type="molecule type" value="Genomic_DNA"/>
</dbReference>
<dbReference type="Proteomes" id="UP000287233">
    <property type="component" value="Chromosome"/>
</dbReference>
<dbReference type="Pfam" id="PF00924">
    <property type="entry name" value="MS_channel_2nd"/>
    <property type="match status" value="1"/>
</dbReference>
<dbReference type="InterPro" id="IPR049278">
    <property type="entry name" value="MS_channel_C"/>
</dbReference>
<dbReference type="InterPro" id="IPR006686">
    <property type="entry name" value="MscS_channel_CS"/>
</dbReference>
<feature type="domain" description="Mechanosensitive ion channel MscS C-terminal" evidence="9">
    <location>
        <begin position="173"/>
        <end position="257"/>
    </location>
</feature>
<organism evidence="11 12">
    <name type="scientific">Bipolaricaulis sibiricus</name>
    <dbReference type="NCBI Taxonomy" id="2501609"/>
    <lineage>
        <taxon>Bacteria</taxon>
        <taxon>Candidatus Bipolaricaulota</taxon>
        <taxon>Candidatus Bipolaricaulia</taxon>
        <taxon>Candidatus Bipolaricaulales</taxon>
        <taxon>Candidatus Bipolaricaulaceae</taxon>
        <taxon>Candidatus Bipolaricaulis</taxon>
    </lineage>
</organism>
<dbReference type="InterPro" id="IPR010920">
    <property type="entry name" value="LSM_dom_sf"/>
</dbReference>
<evidence type="ECO:0000256" key="7">
    <source>
        <dbReference type="SAM" id="Phobius"/>
    </source>
</evidence>
<gene>
    <name evidence="11" type="ORF">BIP78_0134</name>
</gene>
<dbReference type="GO" id="GO:0008381">
    <property type="term" value="F:mechanosensitive monoatomic ion channel activity"/>
    <property type="evidence" value="ECO:0007669"/>
    <property type="project" value="InterPro"/>
</dbReference>
<dbReference type="InterPro" id="IPR011014">
    <property type="entry name" value="MscS_channel_TM-2"/>
</dbReference>
<dbReference type="InterPro" id="IPR023408">
    <property type="entry name" value="MscS_beta-dom_sf"/>
</dbReference>
<keyword evidence="3" id="KW-1003">Cell membrane</keyword>
<dbReference type="InterPro" id="IPR049142">
    <property type="entry name" value="MS_channel_1st"/>
</dbReference>
<keyword evidence="6 7" id="KW-0472">Membrane</keyword>
<dbReference type="Pfam" id="PF21088">
    <property type="entry name" value="MS_channel_1st"/>
    <property type="match status" value="1"/>
</dbReference>
<dbReference type="InterPro" id="IPR006685">
    <property type="entry name" value="MscS_channel_2nd"/>
</dbReference>
<dbReference type="PANTHER" id="PTHR30221:SF1">
    <property type="entry name" value="SMALL-CONDUCTANCE MECHANOSENSITIVE CHANNEL"/>
    <property type="match status" value="1"/>
</dbReference>
<dbReference type="GO" id="GO:0005886">
    <property type="term" value="C:plasma membrane"/>
    <property type="evidence" value="ECO:0007669"/>
    <property type="project" value="UniProtKB-SubCell"/>
</dbReference>
<evidence type="ECO:0000259" key="9">
    <source>
        <dbReference type="Pfam" id="PF21082"/>
    </source>
</evidence>
<name>A0A410FSE1_BIPS1</name>
<dbReference type="KEGG" id="bih:BIP78_0134"/>
<comment type="subcellular location">
    <subcellularLocation>
        <location evidence="1">Cell membrane</location>
        <topology evidence="1">Multi-pass membrane protein</topology>
    </subcellularLocation>
</comment>
<evidence type="ECO:0000256" key="6">
    <source>
        <dbReference type="ARBA" id="ARBA00023136"/>
    </source>
</evidence>
<feature type="transmembrane region" description="Helical" evidence="7">
    <location>
        <begin position="15"/>
        <end position="34"/>
    </location>
</feature>
<dbReference type="InterPro" id="IPR011066">
    <property type="entry name" value="MscS_channel_C_sf"/>
</dbReference>
<sequence length="277" mass="30084">MTWEKIMEWGATHGVNLLAALAILAVGYFVARIARRVVRQLLNRAKVDATVSSFVTWLVYFGILVVALVATLARFGIETASFVALFGAVAFAIGFALQGALSNFAAGVLILIFRPYKVGDFIAAGGASGTVREIQLFSTEVVTPTGLEVIIPNGKILSDNITNHSAFDPRPLDISVGISYNASIERAVETLLGLGRSDKRFLADPAPRVFVTELANSSVIMMLRVWVPRMAEGDFHALRFELLRRVKETLDAQGIEIPFPQHVVHLQQPALGVPASR</sequence>
<evidence type="ECO:0000256" key="5">
    <source>
        <dbReference type="ARBA" id="ARBA00022989"/>
    </source>
</evidence>
<dbReference type="Gene3D" id="1.10.287.1260">
    <property type="match status" value="1"/>
</dbReference>
<evidence type="ECO:0000313" key="12">
    <source>
        <dbReference type="Proteomes" id="UP000287233"/>
    </source>
</evidence>
<dbReference type="PROSITE" id="PS01246">
    <property type="entry name" value="UPF0003"/>
    <property type="match status" value="1"/>
</dbReference>
<evidence type="ECO:0000256" key="4">
    <source>
        <dbReference type="ARBA" id="ARBA00022692"/>
    </source>
</evidence>
<dbReference type="SUPFAM" id="SSF82689">
    <property type="entry name" value="Mechanosensitive channel protein MscS (YggB), C-terminal domain"/>
    <property type="match status" value="1"/>
</dbReference>
<dbReference type="Gene3D" id="3.30.70.100">
    <property type="match status" value="1"/>
</dbReference>
<evidence type="ECO:0000259" key="10">
    <source>
        <dbReference type="Pfam" id="PF21088"/>
    </source>
</evidence>
<evidence type="ECO:0000313" key="11">
    <source>
        <dbReference type="EMBL" id="QAA75902.1"/>
    </source>
</evidence>
<feature type="transmembrane region" description="Helical" evidence="7">
    <location>
        <begin position="83"/>
        <end position="113"/>
    </location>
</feature>
<dbReference type="SUPFAM" id="SSF50182">
    <property type="entry name" value="Sm-like ribonucleoproteins"/>
    <property type="match status" value="1"/>
</dbReference>
<dbReference type="PANTHER" id="PTHR30221">
    <property type="entry name" value="SMALL-CONDUCTANCE MECHANOSENSITIVE CHANNEL"/>
    <property type="match status" value="1"/>
</dbReference>
<proteinExistence type="inferred from homology"/>
<feature type="domain" description="Mechanosensitive ion channel transmembrane helices 2/3" evidence="10">
    <location>
        <begin position="57"/>
        <end position="98"/>
    </location>
</feature>
<keyword evidence="5 7" id="KW-1133">Transmembrane helix</keyword>
<dbReference type="InterPro" id="IPR045275">
    <property type="entry name" value="MscS_archaea/bacteria_type"/>
</dbReference>
<feature type="domain" description="Mechanosensitive ion channel MscS" evidence="8">
    <location>
        <begin position="101"/>
        <end position="165"/>
    </location>
</feature>
<dbReference type="Pfam" id="PF21082">
    <property type="entry name" value="MS_channel_3rd"/>
    <property type="match status" value="1"/>
</dbReference>
<dbReference type="AlphaFoldDB" id="A0A410FSE1"/>
<evidence type="ECO:0000256" key="2">
    <source>
        <dbReference type="ARBA" id="ARBA00008017"/>
    </source>
</evidence>
<protein>
    <submittedName>
        <fullName evidence="11">Small-conductance mechanosensitive channel</fullName>
    </submittedName>
</protein>
<dbReference type="Pfam" id="PF05552">
    <property type="entry name" value="MS_channel_1st_1"/>
    <property type="match status" value="1"/>
</dbReference>
<accession>A0A410FSE1</accession>
<keyword evidence="4 7" id="KW-0812">Transmembrane</keyword>